<evidence type="ECO:0000256" key="4">
    <source>
        <dbReference type="ARBA" id="ARBA00022723"/>
    </source>
</evidence>
<dbReference type="SUPFAM" id="SSF53067">
    <property type="entry name" value="Actin-like ATPase domain"/>
    <property type="match status" value="2"/>
</dbReference>
<dbReference type="GO" id="GO:0005739">
    <property type="term" value="C:mitochondrion"/>
    <property type="evidence" value="ECO:0007669"/>
    <property type="project" value="TreeGrafter"/>
</dbReference>
<dbReference type="Gene3D" id="3.30.420.40">
    <property type="match status" value="2"/>
</dbReference>
<evidence type="ECO:0000256" key="6">
    <source>
        <dbReference type="ARBA" id="ARBA00048117"/>
    </source>
</evidence>
<dbReference type="Pfam" id="PF00814">
    <property type="entry name" value="TsaD"/>
    <property type="match status" value="1"/>
</dbReference>
<proteinExistence type="predicted"/>
<dbReference type="WBParaSite" id="SMUV_0001046801-mRNA-1">
    <property type="protein sequence ID" value="SMUV_0001046801-mRNA-1"/>
    <property type="gene ID" value="SMUV_0001046801"/>
</dbReference>
<dbReference type="Proteomes" id="UP000046393">
    <property type="component" value="Unplaced"/>
</dbReference>
<evidence type="ECO:0000259" key="7">
    <source>
        <dbReference type="Pfam" id="PF00814"/>
    </source>
</evidence>
<keyword evidence="4" id="KW-0479">Metal-binding</keyword>
<keyword evidence="8" id="KW-1185">Reference proteome</keyword>
<evidence type="ECO:0000313" key="8">
    <source>
        <dbReference type="Proteomes" id="UP000046393"/>
    </source>
</evidence>
<keyword evidence="5" id="KW-0012">Acyltransferase</keyword>
<evidence type="ECO:0000256" key="5">
    <source>
        <dbReference type="ARBA" id="ARBA00023315"/>
    </source>
</evidence>
<protein>
    <recommendedName>
        <fullName evidence="1">N(6)-L-threonylcarbamoyladenine synthase</fullName>
        <ecNumber evidence="1">2.3.1.234</ecNumber>
    </recommendedName>
</protein>
<evidence type="ECO:0000313" key="9">
    <source>
        <dbReference type="WBParaSite" id="SMUV_0001046801-mRNA-1"/>
    </source>
</evidence>
<organism evidence="8 9">
    <name type="scientific">Syphacia muris</name>
    <dbReference type="NCBI Taxonomy" id="451379"/>
    <lineage>
        <taxon>Eukaryota</taxon>
        <taxon>Metazoa</taxon>
        <taxon>Ecdysozoa</taxon>
        <taxon>Nematoda</taxon>
        <taxon>Chromadorea</taxon>
        <taxon>Rhabditida</taxon>
        <taxon>Spirurina</taxon>
        <taxon>Oxyuridomorpha</taxon>
        <taxon>Oxyuroidea</taxon>
        <taxon>Oxyuridae</taxon>
        <taxon>Syphacia</taxon>
    </lineage>
</organism>
<feature type="domain" description="Gcp-like" evidence="7">
    <location>
        <begin position="55"/>
        <end position="354"/>
    </location>
</feature>
<dbReference type="GO" id="GO:0046872">
    <property type="term" value="F:metal ion binding"/>
    <property type="evidence" value="ECO:0007669"/>
    <property type="project" value="UniProtKB-KW"/>
</dbReference>
<accession>A0A0N5AZP1</accession>
<sequence>MRNVLSHFQSVFPFAARNQIFSFFQFFSTVAECRPVLGIETSCDDTAVSIVADRILASNRFSDSHVLSRLGGICPSVVALQHRDLLPVYVKDCLNKSGLRLSDLGGIAVTTRPGLVIALKAGIIQAIALARKGHLPLVGVHHMQAHATMATFCDRSIHFPFIAFLVSGGHTLISVAYSPTDFELYGKNLTGSCGECIDKIVRDIQLVTGTYKDGICGSVLERIASQCSKEERLKYRIRMPRSCGANFDFTWIKQHYQSLLKKVYNQQDFNVPAFCGSVEHCLAGYLASRLHNCLEYFRNSGKINEMCKKIVFCGGVASNLYIRKVLQLICSEYNMKVFSPPPKFCTDNGEMIGWNGLLILKSGGRHPHVYAYDALPVFLPAEARCLIGNDLTNDIPLVATRKLSVKHLADSRIVFR</sequence>
<dbReference type="STRING" id="451379.A0A0N5AZP1"/>
<dbReference type="EC" id="2.3.1.234" evidence="1"/>
<name>A0A0N5AZP1_9BILA</name>
<dbReference type="GO" id="GO:0008033">
    <property type="term" value="P:tRNA processing"/>
    <property type="evidence" value="ECO:0007669"/>
    <property type="project" value="UniProtKB-KW"/>
</dbReference>
<dbReference type="InterPro" id="IPR017861">
    <property type="entry name" value="KAE1/TsaD"/>
</dbReference>
<evidence type="ECO:0000256" key="1">
    <source>
        <dbReference type="ARBA" id="ARBA00012156"/>
    </source>
</evidence>
<comment type="catalytic activity">
    <reaction evidence="6">
        <text>L-threonylcarbamoyladenylate + adenosine(37) in tRNA = N(6)-L-threonylcarbamoyladenosine(37) in tRNA + AMP + H(+)</text>
        <dbReference type="Rhea" id="RHEA:37059"/>
        <dbReference type="Rhea" id="RHEA-COMP:10162"/>
        <dbReference type="Rhea" id="RHEA-COMP:10163"/>
        <dbReference type="ChEBI" id="CHEBI:15378"/>
        <dbReference type="ChEBI" id="CHEBI:73682"/>
        <dbReference type="ChEBI" id="CHEBI:74411"/>
        <dbReference type="ChEBI" id="CHEBI:74418"/>
        <dbReference type="ChEBI" id="CHEBI:456215"/>
        <dbReference type="EC" id="2.3.1.234"/>
    </reaction>
</comment>
<evidence type="ECO:0000256" key="2">
    <source>
        <dbReference type="ARBA" id="ARBA00022679"/>
    </source>
</evidence>
<evidence type="ECO:0000256" key="3">
    <source>
        <dbReference type="ARBA" id="ARBA00022694"/>
    </source>
</evidence>
<dbReference type="InterPro" id="IPR043129">
    <property type="entry name" value="ATPase_NBD"/>
</dbReference>
<dbReference type="PRINTS" id="PR00789">
    <property type="entry name" value="OSIALOPTASE"/>
</dbReference>
<dbReference type="PANTHER" id="PTHR11735">
    <property type="entry name" value="TRNA N6-ADENOSINE THREONYLCARBAMOYLTRANSFERASE"/>
    <property type="match status" value="1"/>
</dbReference>
<keyword evidence="3" id="KW-0819">tRNA processing</keyword>
<dbReference type="PANTHER" id="PTHR11735:SF6">
    <property type="entry name" value="TRNA N6-ADENOSINE THREONYLCARBAMOYLTRANSFERASE, MITOCHONDRIAL"/>
    <property type="match status" value="1"/>
</dbReference>
<dbReference type="InterPro" id="IPR000905">
    <property type="entry name" value="Gcp-like_dom"/>
</dbReference>
<reference evidence="9" key="1">
    <citation type="submission" date="2017-02" db="UniProtKB">
        <authorList>
            <consortium name="WormBaseParasite"/>
        </authorList>
    </citation>
    <scope>IDENTIFICATION</scope>
</reference>
<keyword evidence="2" id="KW-0808">Transferase</keyword>
<dbReference type="AlphaFoldDB" id="A0A0N5AZP1"/>
<dbReference type="GO" id="GO:0061711">
    <property type="term" value="F:tRNA N(6)-L-threonylcarbamoyladenine synthase activity"/>
    <property type="evidence" value="ECO:0007669"/>
    <property type="project" value="UniProtKB-EC"/>
</dbReference>